<feature type="chain" id="PRO_5031287435" evidence="2">
    <location>
        <begin position="23"/>
        <end position="243"/>
    </location>
</feature>
<dbReference type="AlphaFoldDB" id="A0A7S2QN19"/>
<evidence type="ECO:0000256" key="2">
    <source>
        <dbReference type="SAM" id="SignalP"/>
    </source>
</evidence>
<feature type="signal peptide" evidence="2">
    <location>
        <begin position="1"/>
        <end position="22"/>
    </location>
</feature>
<proteinExistence type="predicted"/>
<keyword evidence="2" id="KW-0732">Signal</keyword>
<feature type="region of interest" description="Disordered" evidence="1">
    <location>
        <begin position="134"/>
        <end position="171"/>
    </location>
</feature>
<accession>A0A7S2QN19</accession>
<dbReference type="EMBL" id="HBGW01102399">
    <property type="protein sequence ID" value="CAD9646886.1"/>
    <property type="molecule type" value="Transcribed_RNA"/>
</dbReference>
<protein>
    <submittedName>
        <fullName evidence="3">Uncharacterized protein</fullName>
    </submittedName>
</protein>
<feature type="compositionally biased region" description="Polar residues" evidence="1">
    <location>
        <begin position="144"/>
        <end position="156"/>
    </location>
</feature>
<gene>
    <name evidence="3" type="ORF">BRAN1462_LOCUS64708</name>
</gene>
<sequence>MPRAAPAWLAGLLAVCSRLVHADFPLPQAFDASKIQGAIANAHLGKVADDVKRAADEASTGDAAQTIMKEISGAAPKNVTHALEGAEHAVRAVAETLHNTADTINVSRTDGLSEGLSTAIKTAGDAASQVIRQDGSDVDGAPGNDSSSTANASENGSGPDGSGSAVELADDPNAPAWTPGWPMRLMLVIFLSGTVGAFVAYRQVRPKAFMPPGLLADSELGDRPGVGGLRPDYSEETCFTQLS</sequence>
<evidence type="ECO:0000256" key="1">
    <source>
        <dbReference type="SAM" id="MobiDB-lite"/>
    </source>
</evidence>
<organism evidence="3">
    <name type="scientific">Zooxanthella nutricula</name>
    <dbReference type="NCBI Taxonomy" id="1333877"/>
    <lineage>
        <taxon>Eukaryota</taxon>
        <taxon>Sar</taxon>
        <taxon>Alveolata</taxon>
        <taxon>Dinophyceae</taxon>
        <taxon>Peridiniales</taxon>
        <taxon>Peridiniales incertae sedis</taxon>
        <taxon>Zooxanthella</taxon>
    </lineage>
</organism>
<name>A0A7S2QN19_9DINO</name>
<evidence type="ECO:0000313" key="3">
    <source>
        <dbReference type="EMBL" id="CAD9646886.1"/>
    </source>
</evidence>
<reference evidence="3" key="1">
    <citation type="submission" date="2021-01" db="EMBL/GenBank/DDBJ databases">
        <authorList>
            <person name="Corre E."/>
            <person name="Pelletier E."/>
            <person name="Niang G."/>
            <person name="Scheremetjew M."/>
            <person name="Finn R."/>
            <person name="Kale V."/>
            <person name="Holt S."/>
            <person name="Cochrane G."/>
            <person name="Meng A."/>
            <person name="Brown T."/>
            <person name="Cohen L."/>
        </authorList>
    </citation>
    <scope>NUCLEOTIDE SEQUENCE</scope>
    <source>
        <strain evidence="3">RCC3387</strain>
    </source>
</reference>